<evidence type="ECO:0000313" key="1">
    <source>
        <dbReference type="EMBL" id="OLP73309.1"/>
    </source>
</evidence>
<name>A0A1Q9BRK8_SYMMI</name>
<organism evidence="1 2">
    <name type="scientific">Symbiodinium microadriaticum</name>
    <name type="common">Dinoflagellate</name>
    <name type="synonym">Zooxanthella microadriatica</name>
    <dbReference type="NCBI Taxonomy" id="2951"/>
    <lineage>
        <taxon>Eukaryota</taxon>
        <taxon>Sar</taxon>
        <taxon>Alveolata</taxon>
        <taxon>Dinophyceae</taxon>
        <taxon>Suessiales</taxon>
        <taxon>Symbiodiniaceae</taxon>
        <taxon>Symbiodinium</taxon>
    </lineage>
</organism>
<comment type="caution">
    <text evidence="1">The sequence shown here is derived from an EMBL/GenBank/DDBJ whole genome shotgun (WGS) entry which is preliminary data.</text>
</comment>
<keyword evidence="2" id="KW-1185">Reference proteome</keyword>
<dbReference type="Proteomes" id="UP000186817">
    <property type="component" value="Unassembled WGS sequence"/>
</dbReference>
<proteinExistence type="predicted"/>
<gene>
    <name evidence="1" type="ORF">AK812_SmicGene47493</name>
</gene>
<feature type="non-terminal residue" evidence="1">
    <location>
        <position position="252"/>
    </location>
</feature>
<accession>A0A1Q9BRK8</accession>
<reference evidence="1 2" key="1">
    <citation type="submission" date="2016-02" db="EMBL/GenBank/DDBJ databases">
        <title>Genome analysis of coral dinoflagellate symbionts highlights evolutionary adaptations to a symbiotic lifestyle.</title>
        <authorList>
            <person name="Aranda M."/>
            <person name="Li Y."/>
            <person name="Liew Y.J."/>
            <person name="Baumgarten S."/>
            <person name="Simakov O."/>
            <person name="Wilson M."/>
            <person name="Piel J."/>
            <person name="Ashoor H."/>
            <person name="Bougouffa S."/>
            <person name="Bajic V.B."/>
            <person name="Ryu T."/>
            <person name="Ravasi T."/>
            <person name="Bayer T."/>
            <person name="Micklem G."/>
            <person name="Kim H."/>
            <person name="Bhak J."/>
            <person name="Lajeunesse T.C."/>
            <person name="Voolstra C.R."/>
        </authorList>
    </citation>
    <scope>NUCLEOTIDE SEQUENCE [LARGE SCALE GENOMIC DNA]</scope>
    <source>
        <strain evidence="1 2">CCMP2467</strain>
    </source>
</reference>
<protein>
    <submittedName>
        <fullName evidence="1">Uncharacterized protein</fullName>
    </submittedName>
</protein>
<dbReference type="OMA" id="ATHEVEA"/>
<dbReference type="EMBL" id="LSRX01005785">
    <property type="protein sequence ID" value="OLP73309.1"/>
    <property type="molecule type" value="Genomic_DNA"/>
</dbReference>
<dbReference type="AlphaFoldDB" id="A0A1Q9BRK8"/>
<evidence type="ECO:0000313" key="2">
    <source>
        <dbReference type="Proteomes" id="UP000186817"/>
    </source>
</evidence>
<dbReference type="OrthoDB" id="407296at2759"/>
<sequence length="252" mass="28943">MLSRCVRGTEELDVGMIEDLYGGDYNWYQVLAEPEDVGHAGVARKRTYLIGAHSGRTEILHDPFELWHAVSSDLREMVRTRPRDYFVAPRHEVEREAARLAARRGKAYRPRRQDLSYLLTDRELDTMRALSKNYQDCYGRKASEDDDLVAFLGDSYSYTKTWSAVSNKIPTFRTSVRSGIMWSFKHRRFMTSKEKLVCMGWPVVQPVWEGMEVPPIPAQVTHLKQFLCKAEPDQCPATHEVEATVNGSDPDP</sequence>